<dbReference type="CDD" id="cd02440">
    <property type="entry name" value="AdoMet_MTases"/>
    <property type="match status" value="1"/>
</dbReference>
<dbReference type="EMBL" id="JAMQQD010000005">
    <property type="protein sequence ID" value="MCW7516274.1"/>
    <property type="molecule type" value="Genomic_DNA"/>
</dbReference>
<comment type="caution">
    <text evidence="5">The sequence shown here is derived from an EMBL/GenBank/DDBJ whole genome shotgun (WGS) entry which is preliminary data.</text>
</comment>
<proteinExistence type="predicted"/>
<name>A0AAW5VF07_9LEPT</name>
<dbReference type="SUPFAM" id="SSF53335">
    <property type="entry name" value="S-adenosyl-L-methionine-dependent methyltransferases"/>
    <property type="match status" value="1"/>
</dbReference>
<dbReference type="RefSeq" id="WP_265356012.1">
    <property type="nucleotide sequence ID" value="NZ_JAMQPS010000002.1"/>
</dbReference>
<dbReference type="Gene3D" id="3.40.50.150">
    <property type="entry name" value="Vaccinia Virus protein VP39"/>
    <property type="match status" value="1"/>
</dbReference>
<keyword evidence="2" id="KW-0808">Transferase</keyword>
<dbReference type="InterPro" id="IPR025714">
    <property type="entry name" value="Methyltranfer_dom"/>
</dbReference>
<dbReference type="Pfam" id="PF13847">
    <property type="entry name" value="Methyltransf_31"/>
    <property type="match status" value="1"/>
</dbReference>
<reference evidence="5" key="1">
    <citation type="submission" date="2022-06" db="EMBL/GenBank/DDBJ databases">
        <title>Leptospira isolates from biofilms formed at urban environments.</title>
        <authorList>
            <person name="Ribeiro P.S."/>
            <person name="Sousa T."/>
            <person name="Carvalho N."/>
            <person name="Aburjaile F."/>
            <person name="Neves F."/>
            <person name="Oliveira D."/>
            <person name="Blanco L."/>
            <person name="Lima J."/>
            <person name="Costa F."/>
            <person name="Brenig B."/>
            <person name="Soares S."/>
            <person name="Ramos R."/>
            <person name="Goes-Neto A."/>
            <person name="Matiuzzi M."/>
            <person name="Azevedo V."/>
            <person name="Ristow P."/>
        </authorList>
    </citation>
    <scope>NUCLEOTIDE SEQUENCE</scope>
    <source>
        <strain evidence="5">VSF7</strain>
    </source>
</reference>
<accession>A0AAW5VF07</accession>
<keyword evidence="1 5" id="KW-0489">Methyltransferase</keyword>
<protein>
    <submittedName>
        <fullName evidence="5">Class I SAM-dependent methyltransferase</fullName>
    </submittedName>
</protein>
<evidence type="ECO:0000313" key="6">
    <source>
        <dbReference type="Proteomes" id="UP001209694"/>
    </source>
</evidence>
<organism evidence="5 6">
    <name type="scientific">Leptospira levettii</name>
    <dbReference type="NCBI Taxonomy" id="2023178"/>
    <lineage>
        <taxon>Bacteria</taxon>
        <taxon>Pseudomonadati</taxon>
        <taxon>Spirochaetota</taxon>
        <taxon>Spirochaetia</taxon>
        <taxon>Leptospirales</taxon>
        <taxon>Leptospiraceae</taxon>
        <taxon>Leptospira</taxon>
    </lineage>
</organism>
<evidence type="ECO:0000256" key="2">
    <source>
        <dbReference type="ARBA" id="ARBA00022679"/>
    </source>
</evidence>
<evidence type="ECO:0000259" key="4">
    <source>
        <dbReference type="Pfam" id="PF13847"/>
    </source>
</evidence>
<sequence length="252" mass="28437">MSESIKYTSKNISDYYSKNRIQWNDFYESERAIFVDTIKNKNSSILDLGCGCGGLGIALQEKFGVEDYTGIDIQEDAIRLGKVLRPNANIHVDDIFDIQADEIKSRKYDIVISLSCIDWNLNFDETLKAAWNLVSDGGIFISTFRLTNGPTVNNIKTSFQYINFEGKLDGEIAPYVVLNVNDLLGKLSDLDPTEIKASGYWGSPSKSAKTVYDSLCFSAFSIQKKQVDEISKFKMSLNMPLNLFRLQNLEIK</sequence>
<dbReference type="GO" id="GO:0008168">
    <property type="term" value="F:methyltransferase activity"/>
    <property type="evidence" value="ECO:0007669"/>
    <property type="project" value="UniProtKB-KW"/>
</dbReference>
<dbReference type="AlphaFoldDB" id="A0AAW5VF07"/>
<dbReference type="InterPro" id="IPR029063">
    <property type="entry name" value="SAM-dependent_MTases_sf"/>
</dbReference>
<dbReference type="Proteomes" id="UP001209694">
    <property type="component" value="Unassembled WGS sequence"/>
</dbReference>
<dbReference type="PANTHER" id="PTHR43464:SF19">
    <property type="entry name" value="UBIQUINONE BIOSYNTHESIS O-METHYLTRANSFERASE, MITOCHONDRIAL"/>
    <property type="match status" value="1"/>
</dbReference>
<keyword evidence="3" id="KW-0949">S-adenosyl-L-methionine</keyword>
<evidence type="ECO:0000256" key="3">
    <source>
        <dbReference type="ARBA" id="ARBA00022691"/>
    </source>
</evidence>
<feature type="domain" description="Methyltransferase" evidence="4">
    <location>
        <begin position="40"/>
        <end position="162"/>
    </location>
</feature>
<evidence type="ECO:0000256" key="1">
    <source>
        <dbReference type="ARBA" id="ARBA00022603"/>
    </source>
</evidence>
<dbReference type="PANTHER" id="PTHR43464">
    <property type="entry name" value="METHYLTRANSFERASE"/>
    <property type="match status" value="1"/>
</dbReference>
<dbReference type="GO" id="GO:0032259">
    <property type="term" value="P:methylation"/>
    <property type="evidence" value="ECO:0007669"/>
    <property type="project" value="UniProtKB-KW"/>
</dbReference>
<gene>
    <name evidence="5" type="ORF">ND810_13995</name>
</gene>
<evidence type="ECO:0000313" key="5">
    <source>
        <dbReference type="EMBL" id="MCW7516274.1"/>
    </source>
</evidence>